<evidence type="ECO:0000256" key="1">
    <source>
        <dbReference type="SAM" id="MobiDB-lite"/>
    </source>
</evidence>
<evidence type="ECO:0000259" key="3">
    <source>
        <dbReference type="Pfam" id="PF18974"/>
    </source>
</evidence>
<gene>
    <name evidence="4" type="ORF">GEA64_19720</name>
</gene>
<dbReference type="EMBL" id="WHZZ01000012">
    <property type="protein sequence ID" value="MQL50056.1"/>
    <property type="molecule type" value="Genomic_DNA"/>
</dbReference>
<evidence type="ECO:0000259" key="2">
    <source>
        <dbReference type="Pfam" id="PF18821"/>
    </source>
</evidence>
<accession>A0A7C9GLC8</accession>
<feature type="region of interest" description="Disordered" evidence="1">
    <location>
        <begin position="308"/>
        <end position="330"/>
    </location>
</feature>
<protein>
    <recommendedName>
        <fullName evidence="6">DNA primase</fullName>
    </recommendedName>
</protein>
<evidence type="ECO:0000313" key="5">
    <source>
        <dbReference type="Proteomes" id="UP000481739"/>
    </source>
</evidence>
<dbReference type="Pfam" id="PF18974">
    <property type="entry name" value="DUF5710"/>
    <property type="match status" value="1"/>
</dbReference>
<feature type="compositionally biased region" description="Basic and acidic residues" evidence="1">
    <location>
        <begin position="1125"/>
        <end position="1135"/>
    </location>
</feature>
<name>A0A7C9GLC8_9GAMM</name>
<feature type="compositionally biased region" description="Polar residues" evidence="1">
    <location>
        <begin position="512"/>
        <end position="523"/>
    </location>
</feature>
<evidence type="ECO:0000313" key="4">
    <source>
        <dbReference type="EMBL" id="MQL50056.1"/>
    </source>
</evidence>
<dbReference type="Pfam" id="PF18821">
    <property type="entry name" value="LPD7"/>
    <property type="match status" value="1"/>
</dbReference>
<feature type="region of interest" description="Disordered" evidence="1">
    <location>
        <begin position="506"/>
        <end position="538"/>
    </location>
</feature>
<evidence type="ECO:0008006" key="6">
    <source>
        <dbReference type="Google" id="ProtNLM"/>
    </source>
</evidence>
<feature type="region of interest" description="Disordered" evidence="1">
    <location>
        <begin position="1123"/>
        <end position="1146"/>
    </location>
</feature>
<dbReference type="AlphaFoldDB" id="A0A7C9GLC8"/>
<dbReference type="InterPro" id="IPR043764">
    <property type="entry name" value="DUF5710"/>
</dbReference>
<feature type="compositionally biased region" description="Basic and acidic residues" evidence="1">
    <location>
        <begin position="524"/>
        <end position="538"/>
    </location>
</feature>
<proteinExistence type="predicted"/>
<comment type="caution">
    <text evidence="4">The sequence shown here is derived from an EMBL/GenBank/DDBJ whole genome shotgun (WGS) entry which is preliminary data.</text>
</comment>
<reference evidence="4 5" key="1">
    <citation type="journal article" date="2019" name="Nature">
        <title>A new antibiotic selectively kills Gram-negative pathogens.</title>
        <authorList>
            <person name="Imai Y."/>
            <person name="Meyer K.J."/>
            <person name="Iinishi A."/>
            <person name="Favre-Godal Q."/>
            <person name="Green R."/>
            <person name="Manuse S."/>
            <person name="Caboni M."/>
            <person name="Mori M."/>
            <person name="Niles S."/>
            <person name="Ghiglieri M."/>
            <person name="Honrao C."/>
            <person name="Ma X."/>
            <person name="Guo J.J."/>
            <person name="Makriyannis A."/>
            <person name="Linares-Otoya L."/>
            <person name="Boehringer N."/>
            <person name="Wuisan Z.G."/>
            <person name="Kaur H."/>
            <person name="Wu R."/>
            <person name="Mateus A."/>
            <person name="Typas A."/>
            <person name="Savitski M.M."/>
            <person name="Espinoza J.L."/>
            <person name="O'Rourke A."/>
            <person name="Nelson K.E."/>
            <person name="Hiller S."/>
            <person name="Noinaj N."/>
            <person name="Schaeberle T.F."/>
            <person name="D'Onofrio A."/>
            <person name="Lewis K."/>
        </authorList>
    </citation>
    <scope>NUCLEOTIDE SEQUENCE [LARGE SCALE GENOMIC DNA]</scope>
    <source>
        <strain evidence="4 5">HGB 1456</strain>
    </source>
</reference>
<feature type="domain" description="DUF5710" evidence="3">
    <location>
        <begin position="7"/>
        <end position="56"/>
    </location>
</feature>
<feature type="region of interest" description="Disordered" evidence="1">
    <location>
        <begin position="384"/>
        <end position="427"/>
    </location>
</feature>
<dbReference type="Proteomes" id="UP000481739">
    <property type="component" value="Unassembled WGS sequence"/>
</dbReference>
<organism evidence="4 5">
    <name type="scientific">Photorhabdus khanii</name>
    <dbReference type="NCBI Taxonomy" id="1004150"/>
    <lineage>
        <taxon>Bacteria</taxon>
        <taxon>Pseudomonadati</taxon>
        <taxon>Pseudomonadota</taxon>
        <taxon>Gammaproteobacteria</taxon>
        <taxon>Enterobacterales</taxon>
        <taxon>Morganellaceae</taxon>
        <taxon>Photorhabdus</taxon>
    </lineage>
</organism>
<feature type="domain" description="Large polyvalent protein-associated" evidence="2">
    <location>
        <begin position="646"/>
        <end position="740"/>
    </location>
</feature>
<sequence>MKATEPTYLIIPFEQLKEAKKQAGKLENGQNAIEFDSKNKLWFAKPGVDLKKLEKWRVDTMLVTEGNHRQDFGDFIRAYGGELKGDPIMNGKKQRIRMVGDKRGNKSGVYVGHEDGYPNGWLVDHRDGGDLKKWSPGSTKPDPKTLAHLKAITAQEQLRRDNETRITRDTKSKKSTVLYNKLPQAGNNHPYLLSKGVMAARGVRIDQENNLVIPFSNIEGVIRTLQTISTNGTKRLTTGGEKEGNFYVVGGALKNGVPIIFAEGYATAASAVMAIQHPVVMTIDAGNLVKVAQALHKRYPDSQKWFLADDDIPKPTRPSNPGKEKASQSAELTGGTYILPTFTPEERQKGFTDFNDLHKSRGLDALKKQLQPVITAIHTSFQMEPTKMVDTPKKHQSESTKIQKKPFESDNSESPSSINNITPVSSISNDDYADYGHIIDDVMEQDQLIHQSHNIASELREQDISESSEILEPATTESIQITHDELINNDKVVDIAPQEKSLSENIKETKQEASQQPRPSYDNNQRKAIEQNESNDLTKESGIKPYIEKEKIQEADEDAKAWLTSRRVSTTEMIEEDEKRHHNRKQDARIISQQTQETVAAESAKEEETLSTAVEPTKQNEQLENTILIETSRKLAPIDLDALMQKITHEISDDGRSVKYLLSGEDAFVDHSNRIVMATAQSSQNDSMILAALLVAREHYRGRIELTGSDEFKQRAINLIAEYNLDVKMKNAQQQLMLDEAIKKLADEPTPSDTPTPVGSPVASIVLEPNETTAFVASPSGLQSELPPELRPNVLPRKNPQNASHKESKAGITGTILGYGPAKYNFDPTESENYYVHLRTAQGERYIWGKGLMDAISESGLSKGDVATLKWLGSEEVAIMTKVRDAQGKVVIDENGLEKTHEIITNRNQWEITSAIDPRLLVSNERQAAPPASLLAYDIAHFKAIQEKVIQFATETGVIIPDLPSPANGLLWFKPNGEGTQPPAIRPTNVKLPVHTQDAGTVLMRAMNSENQLKLLLVKGLGEYIQGIVHYQGKYHSVLGKLCTRENGSRYLSLNSITSDGLKIIGYGNAVNHEVGANNAFVFKLKDEKERLYAPLVDPVKYPPALHKQLGFTNDYIPPSQASQIREKDIVEHTAKPAPSTPRPSA</sequence>
<feature type="compositionally biased region" description="Polar residues" evidence="1">
    <location>
        <begin position="412"/>
        <end position="427"/>
    </location>
</feature>
<dbReference type="RefSeq" id="WP_152963822.1">
    <property type="nucleotide sequence ID" value="NZ_CAWOZU010000003.1"/>
</dbReference>
<dbReference type="InterPro" id="IPR040677">
    <property type="entry name" value="LPD7"/>
</dbReference>